<dbReference type="CDD" id="cd01189">
    <property type="entry name" value="INT_ICEBs1_C_like"/>
    <property type="match status" value="1"/>
</dbReference>
<evidence type="ECO:0000259" key="7">
    <source>
        <dbReference type="PROSITE" id="PS51900"/>
    </source>
</evidence>
<dbReference type="GO" id="GO:0015074">
    <property type="term" value="P:DNA integration"/>
    <property type="evidence" value="ECO:0007669"/>
    <property type="project" value="UniProtKB-KW"/>
</dbReference>
<dbReference type="PROSITE" id="PS51898">
    <property type="entry name" value="TYR_RECOMBINASE"/>
    <property type="match status" value="1"/>
</dbReference>
<gene>
    <name evidence="8" type="ORF">CWD94_03745</name>
</gene>
<dbReference type="InterPro" id="IPR010998">
    <property type="entry name" value="Integrase_recombinase_N"/>
</dbReference>
<dbReference type="GO" id="GO:0003677">
    <property type="term" value="F:DNA binding"/>
    <property type="evidence" value="ECO:0007669"/>
    <property type="project" value="UniProtKB-UniRule"/>
</dbReference>
<dbReference type="Gene3D" id="1.10.443.10">
    <property type="entry name" value="Intergrase catalytic core"/>
    <property type="match status" value="1"/>
</dbReference>
<evidence type="ECO:0000256" key="1">
    <source>
        <dbReference type="ARBA" id="ARBA00008857"/>
    </source>
</evidence>
<feature type="domain" description="Tyr recombinase" evidence="6">
    <location>
        <begin position="194"/>
        <end position="395"/>
    </location>
</feature>
<evidence type="ECO:0000313" key="9">
    <source>
        <dbReference type="Proteomes" id="UP000232101"/>
    </source>
</evidence>
<accession>A0A2M9QAQ0</accession>
<dbReference type="Proteomes" id="UP000232101">
    <property type="component" value="Unassembled WGS sequence"/>
</dbReference>
<dbReference type="PROSITE" id="PS51900">
    <property type="entry name" value="CB"/>
    <property type="match status" value="1"/>
</dbReference>
<dbReference type="PANTHER" id="PTHR30629:SF2">
    <property type="entry name" value="PROPHAGE INTEGRASE INTS-RELATED"/>
    <property type="match status" value="1"/>
</dbReference>
<dbReference type="InterPro" id="IPR044068">
    <property type="entry name" value="CB"/>
</dbReference>
<proteinExistence type="inferred from homology"/>
<name>A0A2M9QAQ0_9BACI</name>
<dbReference type="InterPro" id="IPR011010">
    <property type="entry name" value="DNA_brk_join_enz"/>
</dbReference>
<comment type="similarity">
    <text evidence="1">Belongs to the 'phage' integrase family.</text>
</comment>
<sequence length="412" mass="47754">MLTKSDEGNVIKLELVKSTKEKEVYSYLNNKGEKLWMFRHKYHDGLTGKRKEKKKSGFKTEKAAIQALLEVKAQTLRGETKLIENDNITISQWLDAWLEMNKNKWKVTTMKQRELTVKNHLKPLLGHFKLQKLDRITYQKVFIDKIEQKLKPGTVNLFHSIFKIAINAAVEEELLARNRFTKVVIKNEAELTKETNNFLTIVELNEFLEVAKRYENITNYTFLLVAVYTGMRKGEACGLQWQNIDFKNNTITIERTRDEKGTRTPKTKNSYRKILVDNLVIDQLKKYQIWCKQILLKHGKSFDDQLFIFITEFNNPIHGMAIHKLFRDTMFKAGILNDDGEPKITFHGLRHTHATILLNGGQNVKVIAERLGNTPAMIYQIYGHVMKELEEQTMEVFSKSLETGTGAKSGAN</sequence>
<feature type="domain" description="Core-binding (CB)" evidence="7">
    <location>
        <begin position="88"/>
        <end position="170"/>
    </location>
</feature>
<dbReference type="Pfam" id="PF00589">
    <property type="entry name" value="Phage_integrase"/>
    <property type="match status" value="1"/>
</dbReference>
<evidence type="ECO:0000256" key="5">
    <source>
        <dbReference type="PROSITE-ProRule" id="PRU01248"/>
    </source>
</evidence>
<keyword evidence="4" id="KW-0233">DNA recombination</keyword>
<dbReference type="EMBL" id="PHQY01000321">
    <property type="protein sequence ID" value="PJO45149.1"/>
    <property type="molecule type" value="Genomic_DNA"/>
</dbReference>
<dbReference type="Pfam" id="PF14657">
    <property type="entry name" value="Arm-DNA-bind_4"/>
    <property type="match status" value="1"/>
</dbReference>
<dbReference type="PANTHER" id="PTHR30629">
    <property type="entry name" value="PROPHAGE INTEGRASE"/>
    <property type="match status" value="1"/>
</dbReference>
<dbReference type="SUPFAM" id="SSF56349">
    <property type="entry name" value="DNA breaking-rejoining enzymes"/>
    <property type="match status" value="1"/>
</dbReference>
<dbReference type="InterPro" id="IPR002104">
    <property type="entry name" value="Integrase_catalytic"/>
</dbReference>
<dbReference type="AlphaFoldDB" id="A0A2M9QAQ0"/>
<dbReference type="GO" id="GO:0006310">
    <property type="term" value="P:DNA recombination"/>
    <property type="evidence" value="ECO:0007669"/>
    <property type="project" value="UniProtKB-KW"/>
</dbReference>
<evidence type="ECO:0000256" key="4">
    <source>
        <dbReference type="ARBA" id="ARBA00023172"/>
    </source>
</evidence>
<dbReference type="InterPro" id="IPR004107">
    <property type="entry name" value="Integrase_SAM-like_N"/>
</dbReference>
<dbReference type="InterPro" id="IPR013762">
    <property type="entry name" value="Integrase-like_cat_sf"/>
</dbReference>
<reference evidence="8 9" key="1">
    <citation type="submission" date="2017-11" db="EMBL/GenBank/DDBJ databases">
        <title>Bacterial isolate from king chilli rhizosphere.</title>
        <authorList>
            <person name="Takhelmayum P."/>
            <person name="Sarangthem I."/>
        </authorList>
    </citation>
    <scope>NUCLEOTIDE SEQUENCE [LARGE SCALE GENOMIC DNA]</scope>
    <source>
        <strain evidence="9">t26</strain>
    </source>
</reference>
<evidence type="ECO:0000313" key="8">
    <source>
        <dbReference type="EMBL" id="PJO45149.1"/>
    </source>
</evidence>
<dbReference type="InterPro" id="IPR050808">
    <property type="entry name" value="Phage_Integrase"/>
</dbReference>
<protein>
    <submittedName>
        <fullName evidence="8">Recombinase XerC</fullName>
    </submittedName>
</protein>
<dbReference type="Pfam" id="PF14659">
    <property type="entry name" value="Phage_int_SAM_3"/>
    <property type="match status" value="1"/>
</dbReference>
<evidence type="ECO:0000256" key="2">
    <source>
        <dbReference type="ARBA" id="ARBA00022908"/>
    </source>
</evidence>
<evidence type="ECO:0000259" key="6">
    <source>
        <dbReference type="PROSITE" id="PS51898"/>
    </source>
</evidence>
<dbReference type="InterPro" id="IPR028259">
    <property type="entry name" value="AP2-like_int_N"/>
</dbReference>
<keyword evidence="3 5" id="KW-0238">DNA-binding</keyword>
<organism evidence="8 9">
    <name type="scientific">Lysinibacillus xylanilyticus</name>
    <dbReference type="NCBI Taxonomy" id="582475"/>
    <lineage>
        <taxon>Bacteria</taxon>
        <taxon>Bacillati</taxon>
        <taxon>Bacillota</taxon>
        <taxon>Bacilli</taxon>
        <taxon>Bacillales</taxon>
        <taxon>Bacillaceae</taxon>
        <taxon>Lysinibacillus</taxon>
    </lineage>
</organism>
<evidence type="ECO:0000256" key="3">
    <source>
        <dbReference type="ARBA" id="ARBA00023125"/>
    </source>
</evidence>
<keyword evidence="2" id="KW-0229">DNA integration</keyword>
<comment type="caution">
    <text evidence="8">The sequence shown here is derived from an EMBL/GenBank/DDBJ whole genome shotgun (WGS) entry which is preliminary data.</text>
</comment>
<dbReference type="Gene3D" id="1.10.150.130">
    <property type="match status" value="1"/>
</dbReference>